<reference evidence="1 2" key="1">
    <citation type="submission" date="2021-06" db="EMBL/GenBank/DDBJ databases">
        <title>Caerostris extrusa draft genome.</title>
        <authorList>
            <person name="Kono N."/>
            <person name="Arakawa K."/>
        </authorList>
    </citation>
    <scope>NUCLEOTIDE SEQUENCE [LARGE SCALE GENOMIC DNA]</scope>
</reference>
<dbReference type="AlphaFoldDB" id="A0AAV4Y6Y8"/>
<accession>A0AAV4Y6Y8</accession>
<dbReference type="EMBL" id="BPLR01018735">
    <property type="protein sequence ID" value="GIZ01897.1"/>
    <property type="molecule type" value="Genomic_DNA"/>
</dbReference>
<evidence type="ECO:0000313" key="2">
    <source>
        <dbReference type="Proteomes" id="UP001054945"/>
    </source>
</evidence>
<name>A0AAV4Y6Y8_CAEEX</name>
<evidence type="ECO:0008006" key="3">
    <source>
        <dbReference type="Google" id="ProtNLM"/>
    </source>
</evidence>
<gene>
    <name evidence="1" type="ORF">CEXT_652451</name>
</gene>
<protein>
    <recommendedName>
        <fullName evidence="3">Ribosomal protein L31</fullName>
    </recommendedName>
</protein>
<sequence length="83" mass="9641">MNFLRSIPLRCKARRGINIGRILASRGRGMTWSVSKDRSDVEVGTTFRLKKRPQHQIVSEAVTKEKNVIEFMRKIKSHLHEIP</sequence>
<dbReference type="Proteomes" id="UP001054945">
    <property type="component" value="Unassembled WGS sequence"/>
</dbReference>
<organism evidence="1 2">
    <name type="scientific">Caerostris extrusa</name>
    <name type="common">Bark spider</name>
    <name type="synonym">Caerostris bankana</name>
    <dbReference type="NCBI Taxonomy" id="172846"/>
    <lineage>
        <taxon>Eukaryota</taxon>
        <taxon>Metazoa</taxon>
        <taxon>Ecdysozoa</taxon>
        <taxon>Arthropoda</taxon>
        <taxon>Chelicerata</taxon>
        <taxon>Arachnida</taxon>
        <taxon>Araneae</taxon>
        <taxon>Araneomorphae</taxon>
        <taxon>Entelegynae</taxon>
        <taxon>Araneoidea</taxon>
        <taxon>Araneidae</taxon>
        <taxon>Caerostris</taxon>
    </lineage>
</organism>
<proteinExistence type="predicted"/>
<keyword evidence="2" id="KW-1185">Reference proteome</keyword>
<comment type="caution">
    <text evidence="1">The sequence shown here is derived from an EMBL/GenBank/DDBJ whole genome shotgun (WGS) entry which is preliminary data.</text>
</comment>
<evidence type="ECO:0000313" key="1">
    <source>
        <dbReference type="EMBL" id="GIZ01897.1"/>
    </source>
</evidence>